<keyword evidence="1" id="KW-1133">Transmembrane helix</keyword>
<proteinExistence type="predicted"/>
<keyword evidence="3" id="KW-1185">Reference proteome</keyword>
<protein>
    <submittedName>
        <fullName evidence="2">Uncharacterized protein</fullName>
    </submittedName>
</protein>
<evidence type="ECO:0000313" key="3">
    <source>
        <dbReference type="Proteomes" id="UP000436006"/>
    </source>
</evidence>
<dbReference type="AlphaFoldDB" id="A0A7K1SPW3"/>
<feature type="transmembrane region" description="Helical" evidence="1">
    <location>
        <begin position="116"/>
        <end position="134"/>
    </location>
</feature>
<accession>A0A7K1SPW3</accession>
<feature type="transmembrane region" description="Helical" evidence="1">
    <location>
        <begin position="90"/>
        <end position="110"/>
    </location>
</feature>
<reference evidence="2 3" key="1">
    <citation type="submission" date="2019-12" db="EMBL/GenBank/DDBJ databases">
        <title>Spirosoma sp. HMF4905 genome sequencing and assembly.</title>
        <authorList>
            <person name="Kang H."/>
            <person name="Cha I."/>
            <person name="Kim H."/>
            <person name="Joh K."/>
        </authorList>
    </citation>
    <scope>NUCLEOTIDE SEQUENCE [LARGE SCALE GENOMIC DNA]</scope>
    <source>
        <strain evidence="2 3">HMF4905</strain>
    </source>
</reference>
<dbReference type="RefSeq" id="WP_157590652.1">
    <property type="nucleotide sequence ID" value="NZ_WPIN01000027.1"/>
</dbReference>
<comment type="caution">
    <text evidence="2">The sequence shown here is derived from an EMBL/GenBank/DDBJ whole genome shotgun (WGS) entry which is preliminary data.</text>
</comment>
<keyword evidence="1" id="KW-0812">Transmembrane</keyword>
<keyword evidence="1" id="KW-0472">Membrane</keyword>
<organism evidence="2 3">
    <name type="scientific">Spirosoma arboris</name>
    <dbReference type="NCBI Taxonomy" id="2682092"/>
    <lineage>
        <taxon>Bacteria</taxon>
        <taxon>Pseudomonadati</taxon>
        <taxon>Bacteroidota</taxon>
        <taxon>Cytophagia</taxon>
        <taxon>Cytophagales</taxon>
        <taxon>Cytophagaceae</taxon>
        <taxon>Spirosoma</taxon>
    </lineage>
</organism>
<gene>
    <name evidence="2" type="ORF">GO755_37900</name>
</gene>
<name>A0A7K1SPW3_9BACT</name>
<evidence type="ECO:0000256" key="1">
    <source>
        <dbReference type="SAM" id="Phobius"/>
    </source>
</evidence>
<feature type="transmembrane region" description="Helical" evidence="1">
    <location>
        <begin position="198"/>
        <end position="221"/>
    </location>
</feature>
<evidence type="ECO:0000313" key="2">
    <source>
        <dbReference type="EMBL" id="MVM35852.1"/>
    </source>
</evidence>
<dbReference type="Proteomes" id="UP000436006">
    <property type="component" value="Unassembled WGS sequence"/>
</dbReference>
<feature type="transmembrane region" description="Helical" evidence="1">
    <location>
        <begin position="166"/>
        <end position="186"/>
    </location>
</feature>
<dbReference type="EMBL" id="WPIN01000027">
    <property type="protein sequence ID" value="MVM35852.1"/>
    <property type="molecule type" value="Genomic_DNA"/>
</dbReference>
<sequence>MLTSEQLRLLRHDLLHLANISYSEVMDELLDHYASLTEKWMREDYSFDEASRKAWNELGNGRGILHIQERYKKLLLHQLQLQHWSIVRRYFRWPTLITTLLVGTLAYLTVRAWPSSILSALFFVCVFAPYLLFIPSELRLFWQKQIQKRALLTSLRREVVYRQARYGNYLYLFVIQLPILVISLFFDGTNSRTSRPYLFEWHTALSAALAFVAIMYTLTYLELYTKHSAKGFANA</sequence>